<gene>
    <name evidence="2" type="ordered locus">Mrad2831_2557</name>
</gene>
<dbReference type="HOGENOM" id="CLU_145261_0_0_5"/>
<reference evidence="2 3" key="1">
    <citation type="submission" date="2008-03" db="EMBL/GenBank/DDBJ databases">
        <title>Complete sequence of chromosome of Methylobacterium radiotolerans JCM 2831.</title>
        <authorList>
            <consortium name="US DOE Joint Genome Institute"/>
            <person name="Copeland A."/>
            <person name="Lucas S."/>
            <person name="Lapidus A."/>
            <person name="Glavina del Rio T."/>
            <person name="Dalin E."/>
            <person name="Tice H."/>
            <person name="Bruce D."/>
            <person name="Goodwin L."/>
            <person name="Pitluck S."/>
            <person name="Kiss H."/>
            <person name="Brettin T."/>
            <person name="Detter J.C."/>
            <person name="Han C."/>
            <person name="Kuske C.R."/>
            <person name="Schmutz J."/>
            <person name="Larimer F."/>
            <person name="Land M."/>
            <person name="Hauser L."/>
            <person name="Kyrpides N."/>
            <person name="Mikhailova N."/>
            <person name="Marx C.J."/>
            <person name="Richardson P."/>
        </authorList>
    </citation>
    <scope>NUCLEOTIDE SEQUENCE [LARGE SCALE GENOMIC DNA]</scope>
    <source>
        <strain evidence="3">ATCC 27329 / DSM 1819 / JCM 2831 / NBRC 15690 / NCIMB 10815 / 0-1</strain>
    </source>
</reference>
<evidence type="ECO:0008006" key="4">
    <source>
        <dbReference type="Google" id="ProtNLM"/>
    </source>
</evidence>
<accession>B1M0Z7</accession>
<dbReference type="KEGG" id="mrd:Mrad2831_2557"/>
<feature type="transmembrane region" description="Helical" evidence="1">
    <location>
        <begin position="114"/>
        <end position="135"/>
    </location>
</feature>
<keyword evidence="1" id="KW-0472">Membrane</keyword>
<organism evidence="2 3">
    <name type="scientific">Methylobacterium radiotolerans (strain ATCC 27329 / DSM 1819 / JCM 2831 / NBRC 15690 / NCIMB 10815 / 0-1)</name>
    <dbReference type="NCBI Taxonomy" id="426355"/>
    <lineage>
        <taxon>Bacteria</taxon>
        <taxon>Pseudomonadati</taxon>
        <taxon>Pseudomonadota</taxon>
        <taxon>Alphaproteobacteria</taxon>
        <taxon>Hyphomicrobiales</taxon>
        <taxon>Methylobacteriaceae</taxon>
        <taxon>Methylobacterium</taxon>
    </lineage>
</organism>
<dbReference type="AlphaFoldDB" id="B1M0Z7"/>
<name>B1M0Z7_METRJ</name>
<dbReference type="InterPro" id="IPR046739">
    <property type="entry name" value="DUF6789"/>
</dbReference>
<evidence type="ECO:0000313" key="3">
    <source>
        <dbReference type="Proteomes" id="UP000006589"/>
    </source>
</evidence>
<dbReference type="RefSeq" id="WP_012319520.1">
    <property type="nucleotide sequence ID" value="NC_010505.1"/>
</dbReference>
<dbReference type="Pfam" id="PF20587">
    <property type="entry name" value="DUF6789"/>
    <property type="match status" value="1"/>
</dbReference>
<keyword evidence="1" id="KW-0812">Transmembrane</keyword>
<keyword evidence="1" id="KW-1133">Transmembrane helix</keyword>
<evidence type="ECO:0000313" key="2">
    <source>
        <dbReference type="EMBL" id="ACB24547.1"/>
    </source>
</evidence>
<dbReference type="EMBL" id="CP001001">
    <property type="protein sequence ID" value="ACB24547.1"/>
    <property type="molecule type" value="Genomic_DNA"/>
</dbReference>
<dbReference type="GeneID" id="6138599"/>
<feature type="transmembrane region" description="Helical" evidence="1">
    <location>
        <begin position="49"/>
        <end position="71"/>
    </location>
</feature>
<proteinExistence type="predicted"/>
<evidence type="ECO:0000256" key="1">
    <source>
        <dbReference type="SAM" id="Phobius"/>
    </source>
</evidence>
<feature type="transmembrane region" description="Helical" evidence="1">
    <location>
        <begin position="83"/>
        <end position="102"/>
    </location>
</feature>
<protein>
    <recommendedName>
        <fullName evidence="4">DUF1440 domain-containing protein</fullName>
    </recommendedName>
</protein>
<dbReference type="Proteomes" id="UP000006589">
    <property type="component" value="Chromosome"/>
</dbReference>
<sequence length="151" mass="15874">MNNIGRGIIAGFAATVILSILMVMKGMMGVMPELNIARMLGGMMGQGPAAGWVVHFMIGSVVWGTLFAVLYPAIPGGSAWIKGALFGIAAWLLMMVMIMPMAGQGLFGMRLGPMAPMMTAVLHVVFGVILGIVYAKLGAHRLDTLIDGRPA</sequence>
<dbReference type="eggNOG" id="ENOG5032E1X">
    <property type="taxonomic scope" value="Bacteria"/>
</dbReference>
<feature type="transmembrane region" description="Helical" evidence="1">
    <location>
        <begin position="7"/>
        <end position="29"/>
    </location>
</feature>
<dbReference type="OrthoDB" id="9814048at2"/>
<dbReference type="STRING" id="426355.Mrad2831_2557"/>